<sequence>MDQEQRAEVERHLHAARKIMLDTMKTFREEKINPAAVAQVLGESAVQLMIRNYGPDSARVYTKSLTEEALRLAHHYRTQAAPAEPE</sequence>
<dbReference type="AlphaFoldDB" id="A0A841H0Y7"/>
<name>A0A841H0Y7_9BACT</name>
<keyword evidence="2" id="KW-1185">Reference proteome</keyword>
<dbReference type="EMBL" id="JACHIA010000010">
    <property type="protein sequence ID" value="MBB6071755.1"/>
    <property type="molecule type" value="Genomic_DNA"/>
</dbReference>
<protein>
    <submittedName>
        <fullName evidence="1">Uncharacterized protein</fullName>
    </submittedName>
</protein>
<dbReference type="RefSeq" id="WP_170032500.1">
    <property type="nucleotide sequence ID" value="NZ_JABDTL010000001.1"/>
</dbReference>
<evidence type="ECO:0000313" key="2">
    <source>
        <dbReference type="Proteomes" id="UP000582837"/>
    </source>
</evidence>
<proteinExistence type="predicted"/>
<gene>
    <name evidence="1" type="ORF">HNQ61_003394</name>
</gene>
<organism evidence="1 2">
    <name type="scientific">Longimicrobium terrae</name>
    <dbReference type="NCBI Taxonomy" id="1639882"/>
    <lineage>
        <taxon>Bacteria</taxon>
        <taxon>Pseudomonadati</taxon>
        <taxon>Gemmatimonadota</taxon>
        <taxon>Longimicrobiia</taxon>
        <taxon>Longimicrobiales</taxon>
        <taxon>Longimicrobiaceae</taxon>
        <taxon>Longimicrobium</taxon>
    </lineage>
</organism>
<evidence type="ECO:0000313" key="1">
    <source>
        <dbReference type="EMBL" id="MBB6071755.1"/>
    </source>
</evidence>
<dbReference type="Proteomes" id="UP000582837">
    <property type="component" value="Unassembled WGS sequence"/>
</dbReference>
<accession>A0A841H0Y7</accession>
<comment type="caution">
    <text evidence="1">The sequence shown here is derived from an EMBL/GenBank/DDBJ whole genome shotgun (WGS) entry which is preliminary data.</text>
</comment>
<reference evidence="1 2" key="1">
    <citation type="submission" date="2020-08" db="EMBL/GenBank/DDBJ databases">
        <title>Genomic Encyclopedia of Type Strains, Phase IV (KMG-IV): sequencing the most valuable type-strain genomes for metagenomic binning, comparative biology and taxonomic classification.</title>
        <authorList>
            <person name="Goeker M."/>
        </authorList>
    </citation>
    <scope>NUCLEOTIDE SEQUENCE [LARGE SCALE GENOMIC DNA]</scope>
    <source>
        <strain evidence="1 2">DSM 29007</strain>
    </source>
</reference>